<gene>
    <name evidence="2" type="ORF">ADH66_03900</name>
    <name evidence="3" type="ORF">I5Q82_13965</name>
</gene>
<reference evidence="3 5" key="3">
    <citation type="submission" date="2020-11" db="EMBL/GenBank/DDBJ databases">
        <title>Closed and high quality bacterial genomes of the OMM12 community.</title>
        <authorList>
            <person name="Marbouty M."/>
            <person name="Lamy-Besnier Q."/>
            <person name="Debarbieux L."/>
            <person name="Koszul R."/>
        </authorList>
    </citation>
    <scope>NUCLEOTIDE SEQUENCE [LARGE SCALE GENOMIC DNA]</scope>
    <source>
        <strain evidence="3 5">KB18</strain>
    </source>
</reference>
<evidence type="ECO:0000259" key="1">
    <source>
        <dbReference type="PROSITE" id="PS50930"/>
    </source>
</evidence>
<dbReference type="GO" id="GO:0003677">
    <property type="term" value="F:DNA binding"/>
    <property type="evidence" value="ECO:0007669"/>
    <property type="project" value="UniProtKB-KW"/>
</dbReference>
<reference evidence="4" key="2">
    <citation type="submission" date="2017-05" db="EMBL/GenBank/DDBJ databases">
        <title>Improved OligoMM genomes.</title>
        <authorList>
            <person name="Garzetti D."/>
        </authorList>
    </citation>
    <scope>NUCLEOTIDE SEQUENCE [LARGE SCALE GENOMIC DNA]</scope>
    <source>
        <strain evidence="4">KB18</strain>
    </source>
</reference>
<dbReference type="InterPro" id="IPR046947">
    <property type="entry name" value="LytR-like"/>
</dbReference>
<dbReference type="EMBL" id="CP021422">
    <property type="protein sequence ID" value="ASB39864.1"/>
    <property type="molecule type" value="Genomic_DNA"/>
</dbReference>
<dbReference type="InterPro" id="IPR007492">
    <property type="entry name" value="LytTR_DNA-bd_dom"/>
</dbReference>
<name>A0A1Z2XN60_9FIRM</name>
<evidence type="ECO:0000313" key="3">
    <source>
        <dbReference type="EMBL" id="QQR29153.1"/>
    </source>
</evidence>
<protein>
    <submittedName>
        <fullName evidence="2 3">LytTR family transcriptional regulator</fullName>
    </submittedName>
</protein>
<feature type="domain" description="HTH LytTR-type" evidence="1">
    <location>
        <begin position="45"/>
        <end position="149"/>
    </location>
</feature>
<dbReference type="Proteomes" id="UP000596035">
    <property type="component" value="Chromosome"/>
</dbReference>
<dbReference type="KEGG" id="amur:ADH66_03900"/>
<proteinExistence type="predicted"/>
<dbReference type="EMBL" id="CP065321">
    <property type="protein sequence ID" value="QQR29153.1"/>
    <property type="molecule type" value="Genomic_DNA"/>
</dbReference>
<sequence length="149" mass="16529">MKIKMEVAPGITEPEIILRCAEAGEAAAGLLARLYELAAGETGKLTGQLEGQTYLLDPAKVLYADTADKRAFLYTAGAVYETELRLYELEERLRGRGFFRASKSALVNFNAIRSLRPDLGGRIRLTMENGEAVYVSRQYAPWLKKKLGL</sequence>
<dbReference type="Pfam" id="PF04397">
    <property type="entry name" value="LytTR"/>
    <property type="match status" value="1"/>
</dbReference>
<evidence type="ECO:0000313" key="4">
    <source>
        <dbReference type="Proteomes" id="UP000196710"/>
    </source>
</evidence>
<dbReference type="PANTHER" id="PTHR37299:SF4">
    <property type="entry name" value="TRANSCRIPTIONAL REGULATOR"/>
    <property type="match status" value="1"/>
</dbReference>
<reference evidence="2" key="1">
    <citation type="journal article" date="2017" name="Genome Announc.">
        <title>High-Quality Whole-Genome Sequences of the Oligo-Mouse-Microbiota Bacterial Community.</title>
        <authorList>
            <person name="Garzetti D."/>
            <person name="Brugiroux S."/>
            <person name="Bunk B."/>
            <person name="Pukall R."/>
            <person name="McCoy K.D."/>
            <person name="Macpherson A.J."/>
            <person name="Stecher B."/>
        </authorList>
    </citation>
    <scope>NUCLEOTIDE SEQUENCE</scope>
    <source>
        <strain evidence="2">KB18</strain>
    </source>
</reference>
<dbReference type="PROSITE" id="PS50930">
    <property type="entry name" value="HTH_LYTTR"/>
    <property type="match status" value="1"/>
</dbReference>
<dbReference type="PANTHER" id="PTHR37299">
    <property type="entry name" value="TRANSCRIPTIONAL REGULATOR-RELATED"/>
    <property type="match status" value="1"/>
</dbReference>
<evidence type="ECO:0000313" key="5">
    <source>
        <dbReference type="Proteomes" id="UP000596035"/>
    </source>
</evidence>
<dbReference type="GO" id="GO:0000156">
    <property type="term" value="F:phosphorelay response regulator activity"/>
    <property type="evidence" value="ECO:0007669"/>
    <property type="project" value="InterPro"/>
</dbReference>
<accession>A0A1Z2XN60</accession>
<dbReference type="AlphaFoldDB" id="A0A1Z2XN60"/>
<organism evidence="3 5">
    <name type="scientific">Acutalibacter muris</name>
    <dbReference type="NCBI Taxonomy" id="1796620"/>
    <lineage>
        <taxon>Bacteria</taxon>
        <taxon>Bacillati</taxon>
        <taxon>Bacillota</taxon>
        <taxon>Clostridia</taxon>
        <taxon>Eubacteriales</taxon>
        <taxon>Acutalibacteraceae</taxon>
        <taxon>Acutalibacter</taxon>
    </lineage>
</organism>
<keyword evidence="4" id="KW-1185">Reference proteome</keyword>
<evidence type="ECO:0000313" key="2">
    <source>
        <dbReference type="EMBL" id="ASB39864.1"/>
    </source>
</evidence>
<dbReference type="Gene3D" id="2.40.50.1020">
    <property type="entry name" value="LytTr DNA-binding domain"/>
    <property type="match status" value="1"/>
</dbReference>
<dbReference type="Proteomes" id="UP000196710">
    <property type="component" value="Chromosome"/>
</dbReference>
<dbReference type="RefSeq" id="WP_066535477.1">
    <property type="nucleotide sequence ID" value="NZ_CAJTCQ010000004.1"/>
</dbReference>
<keyword evidence="3" id="KW-0238">DNA-binding</keyword>
<dbReference type="SMART" id="SM00850">
    <property type="entry name" value="LytTR"/>
    <property type="match status" value="1"/>
</dbReference>